<gene>
    <name evidence="2" type="ORF">EZM97_06465</name>
</gene>
<reference evidence="2 3" key="1">
    <citation type="submission" date="2019-02" db="EMBL/GenBank/DDBJ databases">
        <title>Dyella amyloliquefaciens sp. nov., isolated from forest soil.</title>
        <authorList>
            <person name="Gao Z.-H."/>
            <person name="Qiu L.-H."/>
        </authorList>
    </citation>
    <scope>NUCLEOTIDE SEQUENCE [LARGE SCALE GENOMIC DNA]</scope>
    <source>
        <strain evidence="2 3">KACC 12747</strain>
    </source>
</reference>
<evidence type="ECO:0008006" key="4">
    <source>
        <dbReference type="Google" id="ProtNLM"/>
    </source>
</evidence>
<dbReference type="AlphaFoldDB" id="A0A4R0Z009"/>
<proteinExistence type="predicted"/>
<evidence type="ECO:0000313" key="2">
    <source>
        <dbReference type="EMBL" id="TCI12954.1"/>
    </source>
</evidence>
<evidence type="ECO:0000256" key="1">
    <source>
        <dbReference type="SAM" id="MobiDB-lite"/>
    </source>
</evidence>
<dbReference type="EMBL" id="SJTG01000001">
    <property type="protein sequence ID" value="TCI12954.1"/>
    <property type="molecule type" value="Genomic_DNA"/>
</dbReference>
<evidence type="ECO:0000313" key="3">
    <source>
        <dbReference type="Proteomes" id="UP000291822"/>
    </source>
</evidence>
<keyword evidence="3" id="KW-1185">Reference proteome</keyword>
<dbReference type="Pfam" id="PF14907">
    <property type="entry name" value="NTP_transf_5"/>
    <property type="match status" value="1"/>
</dbReference>
<feature type="region of interest" description="Disordered" evidence="1">
    <location>
        <begin position="1"/>
        <end position="37"/>
    </location>
</feature>
<sequence>MRCWPPNSPTAPTGRRRESSRCHTMPANSADTPAMPGWHEVRAGMERVTEAIAHELAQPVAQPPPWGALEWRLAMAMATAHGVAPLLSAYPGWPHGCWQTYLAGQRMHVEARHQRLLAQLEAIDSLARERGIPLVPLKGAALHALDVYAPGERPMADLDLLIDPADESRVGDLLQRLGYELSMVVWKHRVYRIPQAFEPSTLGEHRDAAITIEVHTSIQERLPMHVVDLSSRVRGAAQVPGINAYASVGALLCHLLLHLAGNMCTRTVRLIHVHDISRLAALLQPHDWDVLLEAHRTLADWWAVPPLRLVERYFAGAVPRRVLDALEPRCPRRLRPLTTGAALTRLSCSAVWPAAFPGWRWTRSTGEAMAYVSSRLHPDAEARRERKAMLRTQAWLQDHSAHASMVSRAWSLLAHTTPRADTRHLVRLAFGAASPQASGEQLEVQGLESSRGKVGVFDDRAALRGNRQTQA</sequence>
<protein>
    <recommendedName>
        <fullName evidence="4">Nucleotidyltransferase family protein</fullName>
    </recommendedName>
</protein>
<dbReference type="InterPro" id="IPR039498">
    <property type="entry name" value="NTP_transf_5"/>
</dbReference>
<accession>A0A4R0Z009</accession>
<dbReference type="Proteomes" id="UP000291822">
    <property type="component" value="Unassembled WGS sequence"/>
</dbReference>
<name>A0A4R0Z009_9GAMM</name>
<organism evidence="2 3">
    <name type="scientific">Dyella soli</name>
    <dbReference type="NCBI Taxonomy" id="522319"/>
    <lineage>
        <taxon>Bacteria</taxon>
        <taxon>Pseudomonadati</taxon>
        <taxon>Pseudomonadota</taxon>
        <taxon>Gammaproteobacteria</taxon>
        <taxon>Lysobacterales</taxon>
        <taxon>Rhodanobacteraceae</taxon>
        <taxon>Dyella</taxon>
    </lineage>
</organism>
<comment type="caution">
    <text evidence="2">The sequence shown here is derived from an EMBL/GenBank/DDBJ whole genome shotgun (WGS) entry which is preliminary data.</text>
</comment>